<reference evidence="1" key="2">
    <citation type="journal article" date="2015" name="Fish Shellfish Immunol.">
        <title>Early steps in the European eel (Anguilla anguilla)-Vibrio vulnificus interaction in the gills: Role of the RtxA13 toxin.</title>
        <authorList>
            <person name="Callol A."/>
            <person name="Pajuelo D."/>
            <person name="Ebbesson L."/>
            <person name="Teles M."/>
            <person name="MacKenzie S."/>
            <person name="Amaro C."/>
        </authorList>
    </citation>
    <scope>NUCLEOTIDE SEQUENCE</scope>
</reference>
<proteinExistence type="predicted"/>
<dbReference type="EMBL" id="GBXM01057224">
    <property type="protein sequence ID" value="JAH51353.1"/>
    <property type="molecule type" value="Transcribed_RNA"/>
</dbReference>
<dbReference type="AlphaFoldDB" id="A0A0E9TF61"/>
<name>A0A0E9TF61_ANGAN</name>
<reference evidence="1" key="1">
    <citation type="submission" date="2014-11" db="EMBL/GenBank/DDBJ databases">
        <authorList>
            <person name="Amaro Gonzalez C."/>
        </authorList>
    </citation>
    <scope>NUCLEOTIDE SEQUENCE</scope>
</reference>
<protein>
    <submittedName>
        <fullName evidence="1">Uncharacterized protein</fullName>
    </submittedName>
</protein>
<organism evidence="1">
    <name type="scientific">Anguilla anguilla</name>
    <name type="common">European freshwater eel</name>
    <name type="synonym">Muraena anguilla</name>
    <dbReference type="NCBI Taxonomy" id="7936"/>
    <lineage>
        <taxon>Eukaryota</taxon>
        <taxon>Metazoa</taxon>
        <taxon>Chordata</taxon>
        <taxon>Craniata</taxon>
        <taxon>Vertebrata</taxon>
        <taxon>Euteleostomi</taxon>
        <taxon>Actinopterygii</taxon>
        <taxon>Neopterygii</taxon>
        <taxon>Teleostei</taxon>
        <taxon>Anguilliformes</taxon>
        <taxon>Anguillidae</taxon>
        <taxon>Anguilla</taxon>
    </lineage>
</organism>
<sequence>MLCSTEIGADVLAPFSPNNVKC</sequence>
<evidence type="ECO:0000313" key="1">
    <source>
        <dbReference type="EMBL" id="JAH51353.1"/>
    </source>
</evidence>
<accession>A0A0E9TF61</accession>